<proteinExistence type="predicted"/>
<comment type="caution">
    <text evidence="1">The sequence shown here is derived from an EMBL/GenBank/DDBJ whole genome shotgun (WGS) entry which is preliminary data.</text>
</comment>
<gene>
    <name evidence="1" type="ORF">P3G67_32855</name>
</gene>
<dbReference type="Proteomes" id="UP001216579">
    <property type="component" value="Unassembled WGS sequence"/>
</dbReference>
<sequence>MPGVVALGRDGTAQQCVVKYGCPQGEFGGRPPASRGGAYVF</sequence>
<reference evidence="1 2" key="1">
    <citation type="submission" date="2023-03" db="EMBL/GenBank/DDBJ databases">
        <title>Draft genome sequence of Streptomyces sp. RB6PN23 isolated from peat swamp forest in Thailand.</title>
        <authorList>
            <person name="Klaysubun C."/>
            <person name="Duangmal K."/>
        </authorList>
    </citation>
    <scope>NUCLEOTIDE SEQUENCE [LARGE SCALE GENOMIC DNA]</scope>
    <source>
        <strain evidence="1 2">RB6PN23</strain>
    </source>
</reference>
<organism evidence="1 2">
    <name type="scientific">Streptomyces silvisoli</name>
    <dbReference type="NCBI Taxonomy" id="3034235"/>
    <lineage>
        <taxon>Bacteria</taxon>
        <taxon>Bacillati</taxon>
        <taxon>Actinomycetota</taxon>
        <taxon>Actinomycetes</taxon>
        <taxon>Kitasatosporales</taxon>
        <taxon>Streptomycetaceae</taxon>
        <taxon>Streptomyces</taxon>
    </lineage>
</organism>
<protein>
    <submittedName>
        <fullName evidence="1">Uncharacterized protein</fullName>
    </submittedName>
</protein>
<dbReference type="EMBL" id="JARJBC010000031">
    <property type="protein sequence ID" value="MDF3293921.1"/>
    <property type="molecule type" value="Genomic_DNA"/>
</dbReference>
<accession>A0ABT5ZW08</accession>
<keyword evidence="2" id="KW-1185">Reference proteome</keyword>
<evidence type="ECO:0000313" key="1">
    <source>
        <dbReference type="EMBL" id="MDF3293921.1"/>
    </source>
</evidence>
<evidence type="ECO:0000313" key="2">
    <source>
        <dbReference type="Proteomes" id="UP001216579"/>
    </source>
</evidence>
<name>A0ABT5ZW08_9ACTN</name>
<dbReference type="RefSeq" id="WP_276096760.1">
    <property type="nucleotide sequence ID" value="NZ_JARJBC010000031.1"/>
</dbReference>